<organism evidence="2 3">
    <name type="scientific">Nocardioides aestuarii</name>
    <dbReference type="NCBI Taxonomy" id="252231"/>
    <lineage>
        <taxon>Bacteria</taxon>
        <taxon>Bacillati</taxon>
        <taxon>Actinomycetota</taxon>
        <taxon>Actinomycetes</taxon>
        <taxon>Propionibacteriales</taxon>
        <taxon>Nocardioidaceae</taxon>
        <taxon>Nocardioides</taxon>
    </lineage>
</organism>
<keyword evidence="3" id="KW-1185">Reference proteome</keyword>
<sequence>MTEADVRDPAQERHWWDWWHDSHPTFAALTGFFAGMVFVTAVPGAFAALLRLLFTYDRATELFPWVLAFFVVPLAMLFPRRTRRFAQFVWLGMVVTAVVVLGVASLVLYFMVRYDG</sequence>
<feature type="transmembrane region" description="Helical" evidence="1">
    <location>
        <begin position="62"/>
        <end position="79"/>
    </location>
</feature>
<evidence type="ECO:0000256" key="1">
    <source>
        <dbReference type="SAM" id="Phobius"/>
    </source>
</evidence>
<proteinExistence type="predicted"/>
<evidence type="ECO:0000313" key="3">
    <source>
        <dbReference type="Proteomes" id="UP001597351"/>
    </source>
</evidence>
<feature type="transmembrane region" description="Helical" evidence="1">
    <location>
        <begin position="85"/>
        <end position="112"/>
    </location>
</feature>
<keyword evidence="1" id="KW-0472">Membrane</keyword>
<protein>
    <submittedName>
        <fullName evidence="2">Uncharacterized protein</fullName>
    </submittedName>
</protein>
<feature type="transmembrane region" description="Helical" evidence="1">
    <location>
        <begin position="26"/>
        <end position="50"/>
    </location>
</feature>
<keyword evidence="1" id="KW-0812">Transmembrane</keyword>
<reference evidence="3" key="1">
    <citation type="journal article" date="2019" name="Int. J. Syst. Evol. Microbiol.">
        <title>The Global Catalogue of Microorganisms (GCM) 10K type strain sequencing project: providing services to taxonomists for standard genome sequencing and annotation.</title>
        <authorList>
            <consortium name="The Broad Institute Genomics Platform"/>
            <consortium name="The Broad Institute Genome Sequencing Center for Infectious Disease"/>
            <person name="Wu L."/>
            <person name="Ma J."/>
        </authorList>
    </citation>
    <scope>NUCLEOTIDE SEQUENCE [LARGE SCALE GENOMIC DNA]</scope>
    <source>
        <strain evidence="3">CGMCC 1.12477</strain>
    </source>
</reference>
<dbReference type="EMBL" id="JBHUGD010000001">
    <property type="protein sequence ID" value="MFD1945558.1"/>
    <property type="molecule type" value="Genomic_DNA"/>
</dbReference>
<keyword evidence="1" id="KW-1133">Transmembrane helix</keyword>
<gene>
    <name evidence="2" type="ORF">ACFSDE_02055</name>
</gene>
<name>A0ABW4TGD1_9ACTN</name>
<accession>A0ABW4TGD1</accession>
<evidence type="ECO:0000313" key="2">
    <source>
        <dbReference type="EMBL" id="MFD1945558.1"/>
    </source>
</evidence>
<comment type="caution">
    <text evidence="2">The sequence shown here is derived from an EMBL/GenBank/DDBJ whole genome shotgun (WGS) entry which is preliminary data.</text>
</comment>
<dbReference type="Proteomes" id="UP001597351">
    <property type="component" value="Unassembled WGS sequence"/>
</dbReference>
<dbReference type="RefSeq" id="WP_343915542.1">
    <property type="nucleotide sequence ID" value="NZ_BAAAJT010000002.1"/>
</dbReference>